<keyword evidence="3" id="KW-1185">Reference proteome</keyword>
<organism evidence="2 3">
    <name type="scientific">Botryosphaeria dothidea</name>
    <dbReference type="NCBI Taxonomy" id="55169"/>
    <lineage>
        <taxon>Eukaryota</taxon>
        <taxon>Fungi</taxon>
        <taxon>Dikarya</taxon>
        <taxon>Ascomycota</taxon>
        <taxon>Pezizomycotina</taxon>
        <taxon>Dothideomycetes</taxon>
        <taxon>Dothideomycetes incertae sedis</taxon>
        <taxon>Botryosphaeriales</taxon>
        <taxon>Botryosphaeriaceae</taxon>
        <taxon>Botryosphaeria</taxon>
    </lineage>
</organism>
<dbReference type="OrthoDB" id="674604at2759"/>
<proteinExistence type="predicted"/>
<sequence length="126" mass="14501">MRLLNTTKLHLEEIANCNVTQYAILSHRWRDGEVTLDDLHEDHRRAAETKAGFQKINISCKQAVHDGFDHIWVDTCCIDKSSSSELSEAINSMYRWYENAEVCYAYFFDVPDGTDPFTDADGYDTV</sequence>
<gene>
    <name evidence="2" type="ORF">GTA08_BOTSDO10529</name>
</gene>
<evidence type="ECO:0000259" key="1">
    <source>
        <dbReference type="Pfam" id="PF06985"/>
    </source>
</evidence>
<comment type="caution">
    <text evidence="2">The sequence shown here is derived from an EMBL/GenBank/DDBJ whole genome shotgun (WGS) entry which is preliminary data.</text>
</comment>
<dbReference type="PANTHER" id="PTHR10622:SF10">
    <property type="entry name" value="HET DOMAIN-CONTAINING PROTEIN"/>
    <property type="match status" value="1"/>
</dbReference>
<accession>A0A8H4IIN1</accession>
<dbReference type="Proteomes" id="UP000572817">
    <property type="component" value="Unassembled WGS sequence"/>
</dbReference>
<name>A0A8H4IIN1_9PEZI</name>
<dbReference type="AlphaFoldDB" id="A0A8H4IIN1"/>
<feature type="domain" description="Heterokaryon incompatibility" evidence="1">
    <location>
        <begin position="22"/>
        <end position="106"/>
    </location>
</feature>
<protein>
    <submittedName>
        <fullName evidence="2">Vegetative incompatibility protein HET-E-1</fullName>
    </submittedName>
</protein>
<reference evidence="2" key="1">
    <citation type="submission" date="2020-04" db="EMBL/GenBank/DDBJ databases">
        <title>Genome Assembly and Annotation of Botryosphaeria dothidea sdau 11-99, a Latent Pathogen of Apple Fruit Ring Rot in China.</title>
        <authorList>
            <person name="Yu C."/>
            <person name="Diao Y."/>
            <person name="Lu Q."/>
            <person name="Zhao J."/>
            <person name="Cui S."/>
            <person name="Peng C."/>
            <person name="He B."/>
            <person name="Liu H."/>
        </authorList>
    </citation>
    <scope>NUCLEOTIDE SEQUENCE [LARGE SCALE GENOMIC DNA]</scope>
    <source>
        <strain evidence="2">Sdau11-99</strain>
    </source>
</reference>
<evidence type="ECO:0000313" key="2">
    <source>
        <dbReference type="EMBL" id="KAF4301892.1"/>
    </source>
</evidence>
<dbReference type="Pfam" id="PF06985">
    <property type="entry name" value="HET"/>
    <property type="match status" value="1"/>
</dbReference>
<dbReference type="InterPro" id="IPR010730">
    <property type="entry name" value="HET"/>
</dbReference>
<dbReference type="PANTHER" id="PTHR10622">
    <property type="entry name" value="HET DOMAIN-CONTAINING PROTEIN"/>
    <property type="match status" value="1"/>
</dbReference>
<dbReference type="EMBL" id="WWBZ02000073">
    <property type="protein sequence ID" value="KAF4301892.1"/>
    <property type="molecule type" value="Genomic_DNA"/>
</dbReference>
<evidence type="ECO:0000313" key="3">
    <source>
        <dbReference type="Proteomes" id="UP000572817"/>
    </source>
</evidence>